<dbReference type="Proteomes" id="UP000431826">
    <property type="component" value="Unassembled WGS sequence"/>
</dbReference>
<organism evidence="1 2">
    <name type="scientific">Streptomyces tubercidicus</name>
    <dbReference type="NCBI Taxonomy" id="47759"/>
    <lineage>
        <taxon>Bacteria</taxon>
        <taxon>Bacillati</taxon>
        <taxon>Actinomycetota</taxon>
        <taxon>Actinomycetes</taxon>
        <taxon>Kitasatosporales</taxon>
        <taxon>Streptomycetaceae</taxon>
        <taxon>Streptomyces</taxon>
    </lineage>
</organism>
<reference evidence="1 2" key="1">
    <citation type="submission" date="2019-12" db="EMBL/GenBank/DDBJ databases">
        <title>Whole genome shotgun sequence of Streptomyces tubercidicus NBRC 13090.</title>
        <authorList>
            <person name="Ichikawa N."/>
            <person name="Kimura A."/>
            <person name="Kitahashi Y."/>
            <person name="Komaki H."/>
            <person name="Tamura T."/>
        </authorList>
    </citation>
    <scope>NUCLEOTIDE SEQUENCE [LARGE SCALE GENOMIC DNA]</scope>
    <source>
        <strain evidence="1 2">NBRC 13090</strain>
    </source>
</reference>
<dbReference type="EMBL" id="BLIR01000003">
    <property type="protein sequence ID" value="GFE42227.1"/>
    <property type="molecule type" value="Genomic_DNA"/>
</dbReference>
<name>A0A640V3F9_9ACTN</name>
<evidence type="ECO:0000313" key="2">
    <source>
        <dbReference type="Proteomes" id="UP000431826"/>
    </source>
</evidence>
<accession>A0A640V3F9</accession>
<sequence>MVRYDSLDAVRNGFRPTTPSWRRDPQPFGARMLCGGGVDALGAAWSTAPAVEDALVAVPGARDPVVEAAVVATVFEGVEREGARAREGLPCQ</sequence>
<keyword evidence="2" id="KW-1185">Reference proteome</keyword>
<evidence type="ECO:0000313" key="1">
    <source>
        <dbReference type="EMBL" id="GFE42227.1"/>
    </source>
</evidence>
<proteinExistence type="predicted"/>
<dbReference type="AlphaFoldDB" id="A0A640V3F9"/>
<gene>
    <name evidence="1" type="ORF">Stube_69000</name>
</gene>
<comment type="caution">
    <text evidence="1">The sequence shown here is derived from an EMBL/GenBank/DDBJ whole genome shotgun (WGS) entry which is preliminary data.</text>
</comment>
<protein>
    <submittedName>
        <fullName evidence="1">Uncharacterized protein</fullName>
    </submittedName>
</protein>